<dbReference type="Gene3D" id="3.40.50.1820">
    <property type="entry name" value="alpha/beta hydrolase"/>
    <property type="match status" value="1"/>
</dbReference>
<dbReference type="KEGG" id="ares:IWH25_07385"/>
<dbReference type="GO" id="GO:0016787">
    <property type="term" value="F:hydrolase activity"/>
    <property type="evidence" value="ECO:0007669"/>
    <property type="project" value="UniProtKB-KW"/>
</dbReference>
<name>A0A974Y583_9RHOO</name>
<sequence>MEHFRADDGETLHLKISGSGSPLVLLHGWTASHAEWFPYLVEFNKHHTVYRWDARGHGGHALATAAVPTVARMARDLANLLAHYDLRDVCAVGHSMGALTLWQYIRDFGCDRLGRICLIDQSPKLVTDDDWQHGIYGDFDVERARGFESQLQDDFAEAVLRLGAHGLNLRARQKYEENAKGWEKSRAWLRQLDAKPLIACWRSLTEADYRLVLNEITIPALLIYGGESNFYHASTAYYVRDNIPNALLHIYEGTDHSPHQWQRERFTRDLLAFAAAT</sequence>
<dbReference type="EMBL" id="CP064781">
    <property type="protein sequence ID" value="QRJ65149.1"/>
    <property type="molecule type" value="Genomic_DNA"/>
</dbReference>
<dbReference type="PANTHER" id="PTHR43798:SF31">
    <property type="entry name" value="AB HYDROLASE SUPERFAMILY PROTEIN YCLE"/>
    <property type="match status" value="1"/>
</dbReference>
<gene>
    <name evidence="3" type="ORF">IWH25_07385</name>
</gene>
<keyword evidence="4" id="KW-1185">Reference proteome</keyword>
<dbReference type="Proteomes" id="UP000663444">
    <property type="component" value="Chromosome"/>
</dbReference>
<dbReference type="AlphaFoldDB" id="A0A974Y583"/>
<dbReference type="RefSeq" id="WP_203388673.1">
    <property type="nucleotide sequence ID" value="NZ_CP064781.1"/>
</dbReference>
<dbReference type="GO" id="GO:0016020">
    <property type="term" value="C:membrane"/>
    <property type="evidence" value="ECO:0007669"/>
    <property type="project" value="TreeGrafter"/>
</dbReference>
<dbReference type="PANTHER" id="PTHR43798">
    <property type="entry name" value="MONOACYLGLYCEROL LIPASE"/>
    <property type="match status" value="1"/>
</dbReference>
<dbReference type="Pfam" id="PF00561">
    <property type="entry name" value="Abhydrolase_1"/>
    <property type="match status" value="1"/>
</dbReference>
<keyword evidence="1 3" id="KW-0378">Hydrolase</keyword>
<evidence type="ECO:0000313" key="4">
    <source>
        <dbReference type="Proteomes" id="UP000663444"/>
    </source>
</evidence>
<proteinExistence type="predicted"/>
<dbReference type="InterPro" id="IPR050266">
    <property type="entry name" value="AB_hydrolase_sf"/>
</dbReference>
<protein>
    <submittedName>
        <fullName evidence="3">Alpha/beta hydrolase</fullName>
    </submittedName>
</protein>
<organism evidence="3 4">
    <name type="scientific">Azospira restricta</name>
    <dbReference type="NCBI Taxonomy" id="404405"/>
    <lineage>
        <taxon>Bacteria</taxon>
        <taxon>Pseudomonadati</taxon>
        <taxon>Pseudomonadota</taxon>
        <taxon>Betaproteobacteria</taxon>
        <taxon>Rhodocyclales</taxon>
        <taxon>Rhodocyclaceae</taxon>
        <taxon>Azospira</taxon>
    </lineage>
</organism>
<evidence type="ECO:0000256" key="1">
    <source>
        <dbReference type="ARBA" id="ARBA00022801"/>
    </source>
</evidence>
<dbReference type="SUPFAM" id="SSF53474">
    <property type="entry name" value="alpha/beta-Hydrolases"/>
    <property type="match status" value="1"/>
</dbReference>
<dbReference type="InterPro" id="IPR029058">
    <property type="entry name" value="AB_hydrolase_fold"/>
</dbReference>
<dbReference type="InterPro" id="IPR000073">
    <property type="entry name" value="AB_hydrolase_1"/>
</dbReference>
<accession>A0A974Y583</accession>
<evidence type="ECO:0000259" key="2">
    <source>
        <dbReference type="Pfam" id="PF00561"/>
    </source>
</evidence>
<evidence type="ECO:0000313" key="3">
    <source>
        <dbReference type="EMBL" id="QRJ65149.1"/>
    </source>
</evidence>
<reference evidence="3" key="1">
    <citation type="submission" date="2020-11" db="EMBL/GenBank/DDBJ databases">
        <title>Azospira restricta DSM 18626 genome sequence.</title>
        <authorList>
            <person name="Moe W.M."/>
        </authorList>
    </citation>
    <scope>NUCLEOTIDE SEQUENCE</scope>
    <source>
        <strain evidence="3">DSM 18626</strain>
    </source>
</reference>
<feature type="domain" description="AB hydrolase-1" evidence="2">
    <location>
        <begin position="22"/>
        <end position="259"/>
    </location>
</feature>